<sequence>MRLHSLALRDFRGVKDRIVRFRALGTTVVVGDNEVGKSSLVEAFGLIFDLPDDSKSTRIKDIQPVGQDVGPEVTAELSLGGRELTYTKRWLKNRSTELTIVEPDGRRQSWTGREAHNEAERLFKQNVDPVLWQTLMVSQGQSLVLPTPADAEPLITAVTAESGTPVDGASMPLVTAVEHEYLRYWTPRGKPTGDFARSAKAVSAAELGAAQALQAMDEVRSDIRRAERLNLDLEDVTARLTDHLAGVEELRERKQATDEILLRRDSVRSRAETGRARLENHTRTRLDRERLLDEVERFTKYETELAARRGDAELVARTAAETVQAAEAALAEVVELKDLRRTDVQAAERRVADLMDRAELDRLIGQQTELVDVRARIAAAGTILDRIKVDDAIVAGLEDARAAVVEARAALAAGVPEVTVRRLGPEPVELTGTGLSATGSSGAGSSGAGMPAAGSPRAGSSAARASGAALSSAGLDGGGSAPAELGFDESAELLVSGELVVGVPGQVEVTVRAGGEAATLRSRVDDAVRRETDLLKKAGVKDVAAARDLLRKADTATAELNEARRTEKSLTSGGDPGERIAVLTARLGVDDEAETEAAGDKQPAVEGVPGQMSLFEEFASPHDTLFDEVASPHGTLFDDFEVPEPKPDDLAGAQRILDAAREALAEAERLLSDAEFAVAQARKAADEDRSEAQNARARSELAGERLAAAVEELEAARAVLDDDAVAAAEAEATTEVEAVLEELTVVQEQADEAGADQVAGELTHALAVATRLQGERDTLRDALRTTEGRLEQSGRDGLATRRDLAELELAAVRAEHESLARRAEAAQRVYETLSRHRAAAQTKYSEPLQTRIESLGRSVYGPTFRVWLDDDLAVAERELDGVRLRVDALSTGAQEQLAIITRLAISHLVSTGEGSVPVIFDDALGWSDKARLRDMGALLGRAGDHGQVIVLTCMPDRYEYVPKATFIKLDG</sequence>
<feature type="compositionally biased region" description="Low complexity" evidence="2">
    <location>
        <begin position="448"/>
        <end position="461"/>
    </location>
</feature>
<dbReference type="Pfam" id="PF13514">
    <property type="entry name" value="AAA_27"/>
    <property type="match status" value="1"/>
</dbReference>
<dbReference type="Gene3D" id="3.40.50.300">
    <property type="entry name" value="P-loop containing nucleotide triphosphate hydrolases"/>
    <property type="match status" value="2"/>
</dbReference>
<keyword evidence="5" id="KW-1185">Reference proteome</keyword>
<feature type="coiled-coil region" evidence="1">
    <location>
        <begin position="650"/>
        <end position="698"/>
    </location>
</feature>
<feature type="compositionally biased region" description="Low complexity" evidence="2">
    <location>
        <begin position="431"/>
        <end position="440"/>
    </location>
</feature>
<organism evidence="4 5">
    <name type="scientific">Kribbella solani</name>
    <dbReference type="NCBI Taxonomy" id="236067"/>
    <lineage>
        <taxon>Bacteria</taxon>
        <taxon>Bacillati</taxon>
        <taxon>Actinomycetota</taxon>
        <taxon>Actinomycetes</taxon>
        <taxon>Propionibacteriales</taxon>
        <taxon>Kribbellaceae</taxon>
        <taxon>Kribbella</taxon>
    </lineage>
</organism>
<evidence type="ECO:0000256" key="1">
    <source>
        <dbReference type="SAM" id="Coils"/>
    </source>
</evidence>
<dbReference type="EMBL" id="JACHNF010000001">
    <property type="protein sequence ID" value="MBB5978747.1"/>
    <property type="molecule type" value="Genomic_DNA"/>
</dbReference>
<dbReference type="PANTHER" id="PTHR41259:SF1">
    <property type="entry name" value="DOUBLE-STRAND BREAK REPAIR RAD50 ATPASE, PUTATIVE-RELATED"/>
    <property type="match status" value="1"/>
</dbReference>
<comment type="caution">
    <text evidence="4">The sequence shown here is derived from an EMBL/GenBank/DDBJ whole genome shotgun (WGS) entry which is preliminary data.</text>
</comment>
<proteinExistence type="predicted"/>
<dbReference type="InterPro" id="IPR027417">
    <property type="entry name" value="P-loop_NTPase"/>
</dbReference>
<gene>
    <name evidence="4" type="ORF">HDA44_002088</name>
</gene>
<evidence type="ECO:0000313" key="5">
    <source>
        <dbReference type="Proteomes" id="UP000558997"/>
    </source>
</evidence>
<dbReference type="Proteomes" id="UP000558997">
    <property type="component" value="Unassembled WGS sequence"/>
</dbReference>
<feature type="domain" description="YhaN AAA" evidence="3">
    <location>
        <begin position="1"/>
        <end position="55"/>
    </location>
</feature>
<dbReference type="SUPFAM" id="SSF52540">
    <property type="entry name" value="P-loop containing nucleoside triphosphate hydrolases"/>
    <property type="match status" value="1"/>
</dbReference>
<feature type="coiled-coil region" evidence="1">
    <location>
        <begin position="209"/>
        <end position="253"/>
    </location>
</feature>
<dbReference type="RefSeq" id="WP_184833299.1">
    <property type="nucleotide sequence ID" value="NZ_BAAAVN010000001.1"/>
</dbReference>
<dbReference type="AlphaFoldDB" id="A0A841DQW1"/>
<feature type="region of interest" description="Disordered" evidence="2">
    <location>
        <begin position="424"/>
        <end position="461"/>
    </location>
</feature>
<evidence type="ECO:0000259" key="3">
    <source>
        <dbReference type="Pfam" id="PF13514"/>
    </source>
</evidence>
<protein>
    <recommendedName>
        <fullName evidence="3">YhaN AAA domain-containing protein</fullName>
    </recommendedName>
</protein>
<accession>A0A841DQW1</accession>
<name>A0A841DQW1_9ACTN</name>
<reference evidence="4 5" key="1">
    <citation type="submission" date="2020-08" db="EMBL/GenBank/DDBJ databases">
        <title>Sequencing the genomes of 1000 actinobacteria strains.</title>
        <authorList>
            <person name="Klenk H.-P."/>
        </authorList>
    </citation>
    <scope>NUCLEOTIDE SEQUENCE [LARGE SCALE GENOMIC DNA]</scope>
    <source>
        <strain evidence="4 5">DSM 17294</strain>
    </source>
</reference>
<keyword evidence="1" id="KW-0175">Coiled coil</keyword>
<evidence type="ECO:0000313" key="4">
    <source>
        <dbReference type="EMBL" id="MBB5978747.1"/>
    </source>
</evidence>
<dbReference type="PANTHER" id="PTHR41259">
    <property type="entry name" value="DOUBLE-STRAND BREAK REPAIR RAD50 ATPASE, PUTATIVE-RELATED"/>
    <property type="match status" value="1"/>
</dbReference>
<evidence type="ECO:0000256" key="2">
    <source>
        <dbReference type="SAM" id="MobiDB-lite"/>
    </source>
</evidence>
<dbReference type="InterPro" id="IPR038734">
    <property type="entry name" value="YhaN_AAA"/>
</dbReference>
<feature type="coiled-coil region" evidence="1">
    <location>
        <begin position="802"/>
        <end position="829"/>
    </location>
</feature>